<evidence type="ECO:0000259" key="5">
    <source>
        <dbReference type="Pfam" id="PF13377"/>
    </source>
</evidence>
<organism evidence="6 7">
    <name type="scientific">Vibrio ishigakensis</name>
    <dbReference type="NCBI Taxonomy" id="1481914"/>
    <lineage>
        <taxon>Bacteria</taxon>
        <taxon>Pseudomonadati</taxon>
        <taxon>Pseudomonadota</taxon>
        <taxon>Gammaproteobacteria</taxon>
        <taxon>Vibrionales</taxon>
        <taxon>Vibrionaceae</taxon>
        <taxon>Vibrio</taxon>
    </lineage>
</organism>
<dbReference type="GO" id="GO:0003700">
    <property type="term" value="F:DNA-binding transcription factor activity"/>
    <property type="evidence" value="ECO:0007669"/>
    <property type="project" value="TreeGrafter"/>
</dbReference>
<dbReference type="EMBL" id="BBSC01000008">
    <property type="protein sequence ID" value="GAM77240.1"/>
    <property type="molecule type" value="Genomic_DNA"/>
</dbReference>
<dbReference type="Pfam" id="PF13377">
    <property type="entry name" value="Peripla_BP_3"/>
    <property type="match status" value="1"/>
</dbReference>
<proteinExistence type="predicted"/>
<comment type="caution">
    <text evidence="6">The sequence shown here is derived from an EMBL/GenBank/DDBJ whole genome shotgun (WGS) entry which is preliminary data.</text>
</comment>
<dbReference type="Gene3D" id="3.40.50.2300">
    <property type="match status" value="2"/>
</dbReference>
<dbReference type="PANTHER" id="PTHR30146:SF151">
    <property type="entry name" value="HTH-TYPE TRANSCRIPTIONAL REPRESSOR CYTR"/>
    <property type="match status" value="1"/>
</dbReference>
<reference evidence="6 7" key="1">
    <citation type="submission" date="2015-01" db="EMBL/GenBank/DDBJ databases">
        <title>Vibrio sp. C94 JCM 19241 whole genome shotgun sequence.</title>
        <authorList>
            <person name="Sawabe T."/>
            <person name="Meirelles P."/>
            <person name="Feng G."/>
            <person name="Sayaka M."/>
            <person name="Hattori M."/>
            <person name="Ohkuma M."/>
        </authorList>
    </citation>
    <scope>NUCLEOTIDE SEQUENCE [LARGE SCALE GENOMIC DNA]</scope>
    <source>
        <strain evidence="7">JCM 19241</strain>
    </source>
</reference>
<reference evidence="6 7" key="2">
    <citation type="submission" date="2015-01" db="EMBL/GenBank/DDBJ databases">
        <authorList>
            <consortium name="NBRP consortium"/>
            <person name="Sawabe T."/>
            <person name="Meirelles P."/>
            <person name="Feng G."/>
            <person name="Sayaka M."/>
            <person name="Hattori M."/>
            <person name="Ohkuma M."/>
        </authorList>
    </citation>
    <scope>NUCLEOTIDE SEQUENCE [LARGE SCALE GENOMIC DNA]</scope>
    <source>
        <strain evidence="7">JCM 19241</strain>
    </source>
</reference>
<dbReference type="STRING" id="1481914.JCM19241_1710"/>
<evidence type="ECO:0000313" key="6">
    <source>
        <dbReference type="EMBL" id="GAM77240.1"/>
    </source>
</evidence>
<evidence type="ECO:0000256" key="3">
    <source>
        <dbReference type="ARBA" id="ARBA00023125"/>
    </source>
</evidence>
<dbReference type="PANTHER" id="PTHR30146">
    <property type="entry name" value="LACI-RELATED TRANSCRIPTIONAL REPRESSOR"/>
    <property type="match status" value="1"/>
</dbReference>
<keyword evidence="3" id="KW-0238">DNA-binding</keyword>
<sequence>MRKLLGSPTPPTAVFCHNDMMAIGAMREAKAMGMRIPQDISIIGFDNIEFSEFCEPTLTTVAQPRFDIGYQATQMLFNILNGDDVRTGSRLLDTELIQRQSTMPPSH</sequence>
<name>A0A0B8QC53_9VIBR</name>
<evidence type="ECO:0000256" key="1">
    <source>
        <dbReference type="ARBA" id="ARBA00022491"/>
    </source>
</evidence>
<keyword evidence="1" id="KW-0678">Repressor</keyword>
<evidence type="ECO:0000313" key="7">
    <source>
        <dbReference type="Proteomes" id="UP000031666"/>
    </source>
</evidence>
<evidence type="ECO:0000256" key="4">
    <source>
        <dbReference type="ARBA" id="ARBA00023163"/>
    </source>
</evidence>
<gene>
    <name evidence="6" type="ORF">JCM19241_1710</name>
</gene>
<keyword evidence="2" id="KW-0805">Transcription regulation</keyword>
<dbReference type="InterPro" id="IPR046335">
    <property type="entry name" value="LacI/GalR-like_sensor"/>
</dbReference>
<evidence type="ECO:0000256" key="2">
    <source>
        <dbReference type="ARBA" id="ARBA00023015"/>
    </source>
</evidence>
<keyword evidence="4" id="KW-0804">Transcription</keyword>
<dbReference type="SUPFAM" id="SSF53822">
    <property type="entry name" value="Periplasmic binding protein-like I"/>
    <property type="match status" value="1"/>
</dbReference>
<dbReference type="InterPro" id="IPR028082">
    <property type="entry name" value="Peripla_BP_I"/>
</dbReference>
<protein>
    <submittedName>
        <fullName evidence="6">Transcriptional (Co)regulator cytR</fullName>
    </submittedName>
</protein>
<dbReference type="AlphaFoldDB" id="A0A0B8QC53"/>
<dbReference type="GO" id="GO:0000976">
    <property type="term" value="F:transcription cis-regulatory region binding"/>
    <property type="evidence" value="ECO:0007669"/>
    <property type="project" value="TreeGrafter"/>
</dbReference>
<dbReference type="Proteomes" id="UP000031666">
    <property type="component" value="Unassembled WGS sequence"/>
</dbReference>
<accession>A0A0B8QC53</accession>
<feature type="domain" description="Transcriptional regulator LacI/GalR-like sensor" evidence="5">
    <location>
        <begin position="7"/>
        <end position="102"/>
    </location>
</feature>